<dbReference type="EMBL" id="AACCXK010000001">
    <property type="protein sequence ID" value="EAK0452071.1"/>
    <property type="molecule type" value="Genomic_DNA"/>
</dbReference>
<name>A0A5L4M8V1_CAMFE</name>
<evidence type="ECO:0000313" key="1">
    <source>
        <dbReference type="EMBL" id="EAI5407944.1"/>
    </source>
</evidence>
<dbReference type="Pfam" id="PF19991">
    <property type="entry name" value="HMA_2"/>
    <property type="match status" value="1"/>
</dbReference>
<comment type="caution">
    <text evidence="2">The sequence shown here is derived from an EMBL/GenBank/DDBJ whole genome shotgun (WGS) entry which is preliminary data.</text>
</comment>
<dbReference type="RefSeq" id="WP_065844447.1">
    <property type="nucleotide sequence ID" value="NZ_AABUZP020000005.1"/>
</dbReference>
<evidence type="ECO:0000313" key="3">
    <source>
        <dbReference type="EMBL" id="EAK0468183.1"/>
    </source>
</evidence>
<organism evidence="2">
    <name type="scientific">Campylobacter fetus</name>
    <dbReference type="NCBI Taxonomy" id="196"/>
    <lineage>
        <taxon>Bacteria</taxon>
        <taxon>Pseudomonadati</taxon>
        <taxon>Campylobacterota</taxon>
        <taxon>Epsilonproteobacteria</taxon>
        <taxon>Campylobacterales</taxon>
        <taxon>Campylobacteraceae</taxon>
        <taxon>Campylobacter</taxon>
    </lineage>
</organism>
<evidence type="ECO:0000313" key="4">
    <source>
        <dbReference type="Proteomes" id="UP000557842"/>
    </source>
</evidence>
<gene>
    <name evidence="2" type="ORF">AAH17_00135</name>
    <name evidence="3" type="ORF">AAH24_02195</name>
    <name evidence="1" type="ORF">BVH53_04435</name>
</gene>
<dbReference type="Proteomes" id="UP000557842">
    <property type="component" value="Unassembled WGS sequence"/>
</dbReference>
<reference evidence="2 4" key="1">
    <citation type="submission" date="2018-05" db="EMBL/GenBank/DDBJ databases">
        <authorList>
            <consortium name="PulseNet: The National Subtyping Network for Foodborne Disease Surveillance"/>
            <person name="Tarr C.L."/>
            <person name="Trees E."/>
            <person name="Katz L.S."/>
            <person name="Carleton-Romer H.A."/>
            <person name="Stroika S."/>
            <person name="Kucerova Z."/>
            <person name="Roache K.F."/>
            <person name="Sabol A.L."/>
            <person name="Besser J."/>
            <person name="Gerner-Smidt P."/>
        </authorList>
    </citation>
    <scope>NUCLEOTIDE SEQUENCE</scope>
    <source>
        <strain evidence="2">2014D-0197</strain>
        <strain evidence="1 4">2016D-0221</strain>
        <strain evidence="3">D4313</strain>
    </source>
</reference>
<dbReference type="EMBL" id="AACCXM010000001">
    <property type="protein sequence ID" value="EAK0468183.1"/>
    <property type="molecule type" value="Genomic_DNA"/>
</dbReference>
<evidence type="ECO:0008006" key="5">
    <source>
        <dbReference type="Google" id="ProtNLM"/>
    </source>
</evidence>
<accession>A0A5L4M8V1</accession>
<dbReference type="EMBL" id="AABQDW010000006">
    <property type="protein sequence ID" value="EAI5407944.1"/>
    <property type="molecule type" value="Genomic_DNA"/>
</dbReference>
<proteinExistence type="predicted"/>
<sequence>MSSNLKILNEILPYFSLIHSVPGRLRVRVSPRIKELQSNIGLDEIDKIIAKIDGINSVKFNKLVGSVTVLYDQNKFPEHLWNDMLNGQNLEHISKKIEEIKRSCNAN</sequence>
<evidence type="ECO:0000313" key="2">
    <source>
        <dbReference type="EMBL" id="EAK0452071.1"/>
    </source>
</evidence>
<dbReference type="AlphaFoldDB" id="A0A5L4M8V1"/>
<protein>
    <recommendedName>
        <fullName evidence="5">Cation transporter</fullName>
    </recommendedName>
</protein>